<name>A0ABN9R9A5_9DINO</name>
<gene>
    <name evidence="1" type="ORF">PCOR1329_LOCUS18486</name>
</gene>
<accession>A0ABN9R9A5</accession>
<sequence>MPAQAPAAGCCTAVRRGTLSVVVVEDPLGAGAGAGRCSALVLGYGADWALGAPEAGAHVVVNGREVPLGSAQLAAVPGERAVLLHSPLDPLAPQLLLERPHREDVRAVVLATPALTPAARSSRVRPDPREAFVAVPVVGAELEAGAAAAEGAFAPANCVVFFQPSGRRLVQLDVARRCAREVALGEARGPGRQLHRGPRPSVAAAATERGVEVLVCEEEPAAEGASAAFLAVLFPSGPASADGAPRPPTARWVEAHPAEPAWAGAARERAPAAGEAAALPVLAADGLFTTPFGTAEQKARLEDGEDDKRSVDGIFETMQTLVPLEGRVRAIENGTAVDSADTAELTAALAQLAAEDKAKLTAALAAADSKIEAKGKSAADLGDDQKDAIKACADALTALLGEEEAAKKACIGALEGSPVGGEEDPVKACAKALEAALGGGEKEHDAINECVSALHAALGASKVSEQKVSAAAPDSARKACADRVKAWSYNVEFLKVLGRQQEILKYTRSIDAKIVLMQGTCMDLSIEWMAEDYHVISFPKSSTTVHDGLTIALDTASTLELIEEKHWWLKILSGVHFHDIFVFSQQRFYVAHMATAAAKKGHGDRDVFAPSIDESMIKRMPNFKAWLSISAARPGGPLQGAVSMLFKLASGVIAEPLAELSTGMGALVSFPASFSDGEMASLRKPGRGDGSDPENDAIGIVDEIINRVTGAANQRRSHARSRWALVQAPFDLGKAFDKVGRGMLWDTLASLSDRVRLRLLLEEARNDTYMLLQGSRIGRVARRLSIRQGAQTGSVDRSVRFVILHDVALMLIQGARGKDSYQSAAKLAPQIDNFLGLGSDCVDL</sequence>
<dbReference type="Proteomes" id="UP001189429">
    <property type="component" value="Unassembled WGS sequence"/>
</dbReference>
<proteinExistence type="predicted"/>
<keyword evidence="2" id="KW-1185">Reference proteome</keyword>
<evidence type="ECO:0000313" key="2">
    <source>
        <dbReference type="Proteomes" id="UP001189429"/>
    </source>
</evidence>
<protein>
    <submittedName>
        <fullName evidence="1">Uncharacterized protein</fullName>
    </submittedName>
</protein>
<organism evidence="1 2">
    <name type="scientific">Prorocentrum cordatum</name>
    <dbReference type="NCBI Taxonomy" id="2364126"/>
    <lineage>
        <taxon>Eukaryota</taxon>
        <taxon>Sar</taxon>
        <taxon>Alveolata</taxon>
        <taxon>Dinophyceae</taxon>
        <taxon>Prorocentrales</taxon>
        <taxon>Prorocentraceae</taxon>
        <taxon>Prorocentrum</taxon>
    </lineage>
</organism>
<comment type="caution">
    <text evidence="1">The sequence shown here is derived from an EMBL/GenBank/DDBJ whole genome shotgun (WGS) entry which is preliminary data.</text>
</comment>
<dbReference type="EMBL" id="CAUYUJ010005814">
    <property type="protein sequence ID" value="CAK0815059.1"/>
    <property type="molecule type" value="Genomic_DNA"/>
</dbReference>
<reference evidence="1" key="1">
    <citation type="submission" date="2023-10" db="EMBL/GenBank/DDBJ databases">
        <authorList>
            <person name="Chen Y."/>
            <person name="Shah S."/>
            <person name="Dougan E. K."/>
            <person name="Thang M."/>
            <person name="Chan C."/>
        </authorList>
    </citation>
    <scope>NUCLEOTIDE SEQUENCE [LARGE SCALE GENOMIC DNA]</scope>
</reference>
<evidence type="ECO:0000313" key="1">
    <source>
        <dbReference type="EMBL" id="CAK0815059.1"/>
    </source>
</evidence>